<dbReference type="GO" id="GO:0032993">
    <property type="term" value="C:protein-DNA complex"/>
    <property type="evidence" value="ECO:0007669"/>
    <property type="project" value="TreeGrafter"/>
</dbReference>
<dbReference type="OrthoDB" id="3636008at2"/>
<evidence type="ECO:0000256" key="3">
    <source>
        <dbReference type="ARBA" id="ARBA00023125"/>
    </source>
</evidence>
<evidence type="ECO:0000256" key="2">
    <source>
        <dbReference type="ARBA" id="ARBA00023015"/>
    </source>
</evidence>
<dbReference type="GO" id="GO:0003677">
    <property type="term" value="F:DNA binding"/>
    <property type="evidence" value="ECO:0007669"/>
    <property type="project" value="UniProtKB-KW"/>
</dbReference>
<dbReference type="Gene3D" id="3.40.190.10">
    <property type="entry name" value="Periplasmic binding protein-like II"/>
    <property type="match status" value="2"/>
</dbReference>
<dbReference type="Pfam" id="PF00126">
    <property type="entry name" value="HTH_1"/>
    <property type="match status" value="1"/>
</dbReference>
<gene>
    <name evidence="6" type="ORF">AQI88_16770</name>
</gene>
<dbReference type="InterPro" id="IPR036388">
    <property type="entry name" value="WH-like_DNA-bd_sf"/>
</dbReference>
<dbReference type="PRINTS" id="PR00039">
    <property type="entry name" value="HTHLYSR"/>
</dbReference>
<dbReference type="PANTHER" id="PTHR30346">
    <property type="entry name" value="TRANSCRIPTIONAL DUAL REGULATOR HCAR-RELATED"/>
    <property type="match status" value="1"/>
</dbReference>
<evidence type="ECO:0000256" key="4">
    <source>
        <dbReference type="ARBA" id="ARBA00023163"/>
    </source>
</evidence>
<dbReference type="FunFam" id="1.10.10.10:FF:000001">
    <property type="entry name" value="LysR family transcriptional regulator"/>
    <property type="match status" value="1"/>
</dbReference>
<keyword evidence="3" id="KW-0238">DNA-binding</keyword>
<evidence type="ECO:0000256" key="1">
    <source>
        <dbReference type="ARBA" id="ARBA00009437"/>
    </source>
</evidence>
<dbReference type="InterPro" id="IPR005119">
    <property type="entry name" value="LysR_subst-bd"/>
</dbReference>
<keyword evidence="2" id="KW-0805">Transcription regulation</keyword>
<dbReference type="InterPro" id="IPR000847">
    <property type="entry name" value="LysR_HTH_N"/>
</dbReference>
<dbReference type="GO" id="GO:0003700">
    <property type="term" value="F:DNA-binding transcription factor activity"/>
    <property type="evidence" value="ECO:0007669"/>
    <property type="project" value="InterPro"/>
</dbReference>
<dbReference type="Proteomes" id="UP000054241">
    <property type="component" value="Unassembled WGS sequence"/>
</dbReference>
<dbReference type="Pfam" id="PF03466">
    <property type="entry name" value="LysR_substrate"/>
    <property type="match status" value="1"/>
</dbReference>
<dbReference type="InterPro" id="IPR036390">
    <property type="entry name" value="WH_DNA-bd_sf"/>
</dbReference>
<dbReference type="CDD" id="cd08414">
    <property type="entry name" value="PBP2_LTTR_aromatics_like"/>
    <property type="match status" value="1"/>
</dbReference>
<protein>
    <submittedName>
        <fullName evidence="6">LysR family transcriptional regulator</fullName>
    </submittedName>
</protein>
<dbReference type="SUPFAM" id="SSF53850">
    <property type="entry name" value="Periplasmic binding protein-like II"/>
    <property type="match status" value="1"/>
</dbReference>
<dbReference type="STRING" id="67285.AQI88_16770"/>
<dbReference type="PROSITE" id="PS50931">
    <property type="entry name" value="HTH_LYSR"/>
    <property type="match status" value="1"/>
</dbReference>
<comment type="similarity">
    <text evidence="1">Belongs to the LysR transcriptional regulatory family.</text>
</comment>
<dbReference type="EMBL" id="LMWL01000030">
    <property type="protein sequence ID" value="KUM95291.1"/>
    <property type="molecule type" value="Genomic_DNA"/>
</dbReference>
<dbReference type="SUPFAM" id="SSF46785">
    <property type="entry name" value="Winged helix' DNA-binding domain"/>
    <property type="match status" value="1"/>
</dbReference>
<dbReference type="PANTHER" id="PTHR30346:SF0">
    <property type="entry name" value="HCA OPERON TRANSCRIPTIONAL ACTIVATOR HCAR"/>
    <property type="match status" value="1"/>
</dbReference>
<dbReference type="RefSeq" id="WP_066999219.1">
    <property type="nucleotide sequence ID" value="NZ_BNDU01000002.1"/>
</dbReference>
<sequence length="293" mass="32065">MHDADIDLRQLRCLVAIVDEGTFTDAAIALGLSQAAVSRTLASLERALGVRLLRRTSREVTPTATGLRVLAQARRVLADVSELVREATSGHERVRIGYAWSALGRHTVAFQRRWTAAHPGTDLHLVRVNSPSAGLAEGACDLSVVRRPLGDRRFDTAIVGLERRLCALAADDPLARRRSVRLADLTGRTLFIDRRTGTATPELWPPDIRPAVEETHDVDDWLTVIAAGRGIGVTAESTANQYPRPGIVYRPVRDAEPVAVRLAWWRGDPHPAHQAVLELLTDLYRTGRAAGEG</sequence>
<name>A0A101NL32_9ACTN</name>
<keyword evidence="4" id="KW-0804">Transcription</keyword>
<accession>A0A101NL32</accession>
<evidence type="ECO:0000313" key="7">
    <source>
        <dbReference type="Proteomes" id="UP000054241"/>
    </source>
</evidence>
<comment type="caution">
    <text evidence="6">The sequence shown here is derived from an EMBL/GenBank/DDBJ whole genome shotgun (WGS) entry which is preliminary data.</text>
</comment>
<keyword evidence="7" id="KW-1185">Reference proteome</keyword>
<evidence type="ECO:0000259" key="5">
    <source>
        <dbReference type="PROSITE" id="PS50931"/>
    </source>
</evidence>
<evidence type="ECO:0000313" key="6">
    <source>
        <dbReference type="EMBL" id="KUM95291.1"/>
    </source>
</evidence>
<feature type="domain" description="HTH lysR-type" evidence="5">
    <location>
        <begin position="6"/>
        <end position="63"/>
    </location>
</feature>
<dbReference type="AlphaFoldDB" id="A0A101NL32"/>
<organism evidence="6 7">
    <name type="scientific">Streptomyces cellostaticus</name>
    <dbReference type="NCBI Taxonomy" id="67285"/>
    <lineage>
        <taxon>Bacteria</taxon>
        <taxon>Bacillati</taxon>
        <taxon>Actinomycetota</taxon>
        <taxon>Actinomycetes</taxon>
        <taxon>Kitasatosporales</taxon>
        <taxon>Streptomycetaceae</taxon>
        <taxon>Streptomyces</taxon>
    </lineage>
</organism>
<dbReference type="Gene3D" id="1.10.10.10">
    <property type="entry name" value="Winged helix-like DNA-binding domain superfamily/Winged helix DNA-binding domain"/>
    <property type="match status" value="1"/>
</dbReference>
<reference evidence="6 7" key="1">
    <citation type="submission" date="2015-10" db="EMBL/GenBank/DDBJ databases">
        <title>Draft genome sequence of Streptomyces cellostaticus DSM 40189, type strain for the species Streptomyces cellostaticus.</title>
        <authorList>
            <person name="Ruckert C."/>
            <person name="Winkler A."/>
            <person name="Kalinowski J."/>
            <person name="Kampfer P."/>
            <person name="Glaeser S."/>
        </authorList>
    </citation>
    <scope>NUCLEOTIDE SEQUENCE [LARGE SCALE GENOMIC DNA]</scope>
    <source>
        <strain evidence="6 7">DSM 40189</strain>
    </source>
</reference>
<proteinExistence type="inferred from homology"/>